<evidence type="ECO:0000256" key="2">
    <source>
        <dbReference type="SAM" id="SignalP"/>
    </source>
</evidence>
<reference evidence="4" key="1">
    <citation type="submission" date="2016-10" db="EMBL/GenBank/DDBJ databases">
        <title>The complete genome sequence of the rumen bacterium Butyrivibrio hungatei MB2003.</title>
        <authorList>
            <person name="Palevich N."/>
            <person name="Kelly W.J."/>
            <person name="Leahy S.C."/>
            <person name="Altermann E."/>
            <person name="Rakonjac J."/>
            <person name="Attwood G.T."/>
        </authorList>
    </citation>
    <scope>NUCLEOTIDE SEQUENCE [LARGE SCALE GENOMIC DNA]</scope>
    <source>
        <strain evidence="4">MB2003</strain>
    </source>
</reference>
<evidence type="ECO:0000256" key="1">
    <source>
        <dbReference type="SAM" id="MobiDB-lite"/>
    </source>
</evidence>
<dbReference type="OrthoDB" id="9779098at2"/>
<feature type="region of interest" description="Disordered" evidence="1">
    <location>
        <begin position="31"/>
        <end position="53"/>
    </location>
</feature>
<name>A0A1D9P083_9FIRM</name>
<feature type="signal peptide" evidence="2">
    <location>
        <begin position="1"/>
        <end position="19"/>
    </location>
</feature>
<evidence type="ECO:0008006" key="5">
    <source>
        <dbReference type="Google" id="ProtNLM"/>
    </source>
</evidence>
<evidence type="ECO:0000313" key="4">
    <source>
        <dbReference type="Proteomes" id="UP000179284"/>
    </source>
</evidence>
<feature type="compositionally biased region" description="Low complexity" evidence="1">
    <location>
        <begin position="31"/>
        <end position="43"/>
    </location>
</feature>
<dbReference type="RefSeq" id="WP_071175759.1">
    <property type="nucleotide sequence ID" value="NZ_CP017831.1"/>
</dbReference>
<accession>A0A1D9P083</accession>
<protein>
    <recommendedName>
        <fullName evidence="5">Lipoprotein</fullName>
    </recommendedName>
</protein>
<evidence type="ECO:0000313" key="3">
    <source>
        <dbReference type="EMBL" id="AOZ96038.1"/>
    </source>
</evidence>
<gene>
    <name evidence="3" type="ORF">bhn_I1004</name>
</gene>
<dbReference type="Proteomes" id="UP000179284">
    <property type="component" value="Chromosome I"/>
</dbReference>
<proteinExistence type="predicted"/>
<dbReference type="EMBL" id="CP017831">
    <property type="protein sequence ID" value="AOZ96038.1"/>
    <property type="molecule type" value="Genomic_DNA"/>
</dbReference>
<keyword evidence="2" id="KW-0732">Signal</keyword>
<sequence length="163" mass="17565">MKKFSVILAATVMAASLMACGTGASGTGESASELSVEALSTEETAPEQAEDTALGVPEVKDGVMQAGEDCVETYFEWSPVDGADGYEVSVLNKYYAETEFTEPAEVYETTDCNYTLGAQDYWDFLIKVRAYKGTGADRVYGEWSEEAAGFTYDDSEIANDPTT</sequence>
<dbReference type="PROSITE" id="PS51257">
    <property type="entry name" value="PROKAR_LIPOPROTEIN"/>
    <property type="match status" value="1"/>
</dbReference>
<dbReference type="KEGG" id="bhu:bhn_I1004"/>
<organism evidence="3 4">
    <name type="scientific">Butyrivibrio hungatei</name>
    <dbReference type="NCBI Taxonomy" id="185008"/>
    <lineage>
        <taxon>Bacteria</taxon>
        <taxon>Bacillati</taxon>
        <taxon>Bacillota</taxon>
        <taxon>Clostridia</taxon>
        <taxon>Lachnospirales</taxon>
        <taxon>Lachnospiraceae</taxon>
        <taxon>Butyrivibrio</taxon>
    </lineage>
</organism>
<keyword evidence="4" id="KW-1185">Reference proteome</keyword>
<dbReference type="AlphaFoldDB" id="A0A1D9P083"/>
<feature type="chain" id="PRO_5038523159" description="Lipoprotein" evidence="2">
    <location>
        <begin position="20"/>
        <end position="163"/>
    </location>
</feature>